<dbReference type="SFLD" id="SFLDG01072">
    <property type="entry name" value="dehydrogenase_like"/>
    <property type="match status" value="1"/>
</dbReference>
<dbReference type="RefSeq" id="WP_123241711.1">
    <property type="nucleotide sequence ID" value="NZ_JAAHBY010000041.1"/>
</dbReference>
<dbReference type="PANTHER" id="PTHR43273:SF8">
    <property type="entry name" value="RADICAL SAM DOMAIN PROTEIN"/>
    <property type="match status" value="1"/>
</dbReference>
<evidence type="ECO:0000256" key="3">
    <source>
        <dbReference type="ARBA" id="ARBA00022723"/>
    </source>
</evidence>
<evidence type="ECO:0000256" key="4">
    <source>
        <dbReference type="ARBA" id="ARBA00023004"/>
    </source>
</evidence>
<evidence type="ECO:0000313" key="7">
    <source>
        <dbReference type="EMBL" id="RNL98154.1"/>
    </source>
</evidence>
<dbReference type="InterPro" id="IPR007197">
    <property type="entry name" value="rSAM"/>
</dbReference>
<evidence type="ECO:0000259" key="6">
    <source>
        <dbReference type="PROSITE" id="PS51918"/>
    </source>
</evidence>
<sequence length="611" mass="65595">MPPATPTPEAMYRPLFADDRRPVSVILKLRGETCNIDCLYCYEKRKEAPGGARLSAADAARLTAIFGARPVAVELHGGEPLTVGRAAFAEILDRLAAQPNVVRVSMQTNGLLLDDSWLDLIDAHYPGLEIGISLDGDAAGNAWRVGYDAQPTYDRVAAALRLLAARGRHVGVISVVTSAMLGRAAEILDHLAGFAAVRAVNLVPCFDATVAAPTRLAGARVPASRHLQQAALTGGSGPAWAITPAEYASFVLSATAHWIGSGLFRRIKLEPAVSTIHRLTGAAANICHFSDAKCDHVFTAYPDGRMGSCDELPAPQAQLTGLPRAPEEADIIGAQRRLPLLEAGRSLMAKCASCRYRDTCGGGCVATRWRAHRHADGDDEYCAYRMRLVNGIAALLAEPQRPGGASCRAVPWRPRRPNSMPDVAGFLARWDDPSRPRPAATLRHSDHGNINSAGLVGTHPADDLDPHHPQWRDGIEPAVWPLVDLLTRRLGYVTYDSCQGHRYTGLDLAPVGLHVGVLPRHRTESARLSAVLCRLDTRARQVLPAACQLLVGRDRLTCETTSRQYPVLGLSLAPTAGWDAYFAALDEAVTAVTTALIDIASTAPADCECRP</sequence>
<dbReference type="NCBIfam" id="TIGR04085">
    <property type="entry name" value="rSAM_more_4Fe4S"/>
    <property type="match status" value="1"/>
</dbReference>
<dbReference type="PROSITE" id="PS51918">
    <property type="entry name" value="RADICAL_SAM"/>
    <property type="match status" value="1"/>
</dbReference>
<keyword evidence="5" id="KW-0411">Iron-sulfur</keyword>
<dbReference type="InterPro" id="IPR013785">
    <property type="entry name" value="Aldolase_TIM"/>
</dbReference>
<evidence type="ECO:0000256" key="5">
    <source>
        <dbReference type="ARBA" id="ARBA00023014"/>
    </source>
</evidence>
<organism evidence="7 8">
    <name type="scientific">Micromonospora solifontis</name>
    <dbReference type="NCBI Taxonomy" id="2487138"/>
    <lineage>
        <taxon>Bacteria</taxon>
        <taxon>Bacillati</taxon>
        <taxon>Actinomycetota</taxon>
        <taxon>Actinomycetes</taxon>
        <taxon>Micromonosporales</taxon>
        <taxon>Micromonosporaceae</taxon>
        <taxon>Micromonospora</taxon>
    </lineage>
</organism>
<dbReference type="Gene3D" id="3.20.20.70">
    <property type="entry name" value="Aldolase class I"/>
    <property type="match status" value="1"/>
</dbReference>
<dbReference type="Proteomes" id="UP000280698">
    <property type="component" value="Unassembled WGS sequence"/>
</dbReference>
<dbReference type="SFLD" id="SFLDG01386">
    <property type="entry name" value="main_SPASM_domain-containing"/>
    <property type="match status" value="1"/>
</dbReference>
<comment type="caution">
    <text evidence="7">The sequence shown here is derived from an EMBL/GenBank/DDBJ whole genome shotgun (WGS) entry which is preliminary data.</text>
</comment>
<comment type="cofactor">
    <cofactor evidence="1">
        <name>[4Fe-4S] cluster</name>
        <dbReference type="ChEBI" id="CHEBI:49883"/>
    </cofactor>
</comment>
<keyword evidence="8" id="KW-1185">Reference proteome</keyword>
<dbReference type="SFLD" id="SFLDS00029">
    <property type="entry name" value="Radical_SAM"/>
    <property type="match status" value="1"/>
</dbReference>
<keyword evidence="3" id="KW-0479">Metal-binding</keyword>
<evidence type="ECO:0000256" key="1">
    <source>
        <dbReference type="ARBA" id="ARBA00001966"/>
    </source>
</evidence>
<dbReference type="InterPro" id="IPR023867">
    <property type="entry name" value="Sulphatase_maturase_rSAM"/>
</dbReference>
<dbReference type="Pfam" id="PF04055">
    <property type="entry name" value="Radical_SAM"/>
    <property type="match status" value="1"/>
</dbReference>
<dbReference type="SFLD" id="SFLDG01067">
    <property type="entry name" value="SPASM/twitch_domain_containing"/>
    <property type="match status" value="1"/>
</dbReference>
<name>A0ABX9WEA5_9ACTN</name>
<reference evidence="7 8" key="1">
    <citation type="submission" date="2018-11" db="EMBL/GenBank/DDBJ databases">
        <title>Micromonospora sp. PPF5-17, a new actinomycetes isolated from a hot spring soil.</title>
        <authorList>
            <person name="Thawai C."/>
        </authorList>
    </citation>
    <scope>NUCLEOTIDE SEQUENCE [LARGE SCALE GENOMIC DNA]</scope>
    <source>
        <strain evidence="7 8">PPF5-17</strain>
    </source>
</reference>
<keyword evidence="4" id="KW-0408">Iron</keyword>
<dbReference type="SUPFAM" id="SSF102114">
    <property type="entry name" value="Radical SAM enzymes"/>
    <property type="match status" value="1"/>
</dbReference>
<dbReference type="InterPro" id="IPR023885">
    <property type="entry name" value="4Fe4S-binding_SPASM_dom"/>
</dbReference>
<feature type="domain" description="Radical SAM core" evidence="6">
    <location>
        <begin position="17"/>
        <end position="232"/>
    </location>
</feature>
<proteinExistence type="predicted"/>
<dbReference type="InterPro" id="IPR058240">
    <property type="entry name" value="rSAM_sf"/>
</dbReference>
<protein>
    <submittedName>
        <fullName evidence="7">Radical SAM protein</fullName>
    </submittedName>
</protein>
<evidence type="ECO:0000313" key="8">
    <source>
        <dbReference type="Proteomes" id="UP000280698"/>
    </source>
</evidence>
<gene>
    <name evidence="7" type="ORF">EFE23_15910</name>
</gene>
<keyword evidence="2" id="KW-0949">S-adenosyl-L-methionine</keyword>
<accession>A0ABX9WEA5</accession>
<dbReference type="PANTHER" id="PTHR43273">
    <property type="entry name" value="ANAEROBIC SULFATASE-MATURATING ENZYME HOMOLOG ASLB-RELATED"/>
    <property type="match status" value="1"/>
</dbReference>
<evidence type="ECO:0000256" key="2">
    <source>
        <dbReference type="ARBA" id="ARBA00022691"/>
    </source>
</evidence>
<dbReference type="CDD" id="cd01335">
    <property type="entry name" value="Radical_SAM"/>
    <property type="match status" value="1"/>
</dbReference>
<dbReference type="EMBL" id="RJLN01000041">
    <property type="protein sequence ID" value="RNL98154.1"/>
    <property type="molecule type" value="Genomic_DNA"/>
</dbReference>